<evidence type="ECO:0000256" key="4">
    <source>
        <dbReference type="SAM" id="MobiDB-lite"/>
    </source>
</evidence>
<evidence type="ECO:0000256" key="2">
    <source>
        <dbReference type="ARBA" id="ARBA00023163"/>
    </source>
</evidence>
<dbReference type="GeneID" id="5997562"/>
<proteinExistence type="predicted"/>
<feature type="compositionally biased region" description="Basic and acidic residues" evidence="4">
    <location>
        <begin position="897"/>
        <end position="919"/>
    </location>
</feature>
<dbReference type="GO" id="GO:0008270">
    <property type="term" value="F:zinc ion binding"/>
    <property type="evidence" value="ECO:0007669"/>
    <property type="project" value="InterPro"/>
</dbReference>
<name>Q2U281_ASPOR</name>
<dbReference type="CDD" id="cd12148">
    <property type="entry name" value="fungal_TF_MHR"/>
    <property type="match status" value="1"/>
</dbReference>
<dbReference type="Pfam" id="PF04082">
    <property type="entry name" value="Fungal_trans"/>
    <property type="match status" value="1"/>
</dbReference>
<sequence>MAPRQRVVSAHQEKSFLGAAYDEVTHPENATIVRSVLVFGAGVAFLYSSLSELLLPPMIDVFESKWDLNDELMQYKDSPRLRRRCFAGTLFINRSDNGQTDNIPHGVWPLKSFQYRDSGGKAHSYPTRGTSGTPPSTAGEMAIQFHLHNCVNTTPLIYITAFIMITTKRTASDADIHYGEPVAKRNSLGYDARTPWLQDSKPPPTWRTLGNRAVRPSMPLENMVAAVQDLIDPDFDPLIAILDEEPRFLKPLPSHISPEDLEFLRFRGALSIPESGLRNELLRCYIKWVHSFMPVLNLQDFLRCVAENDPNGNISLLLFQAVMFVATAFVDLKHLQDAGYATRKIARSAFYTRLRLLYSLDCEEDRIAILQTLLLMTYWTDHVNHPQRDIWDWIGVCNTQAHSIGLNRDPTTSPTMDLKTKRLRIRLWWSLYSRDRLISLGMRRPTQVNEGTSNVPMLRLDDFEYESFHPSVINMFHCRQLEDPSHQKRLATMFMEKTKLCQCIGRVLFAQYSPSQRLFGITNRTTITLAPRQASESELARCSQRLDSWVNSLPKDAQFIPASKTNFNDGEDVLLLHGAMVRMLYHATISALYRPWAYGSNKGQSKSRIELTNTARSKMHDAAIGITHIIQGLNQLNLTRFLPQSGVTVIIPATVLHLANSMSDNPTVREASIRNFHRCVQVLQGLKELYPAADMEVANIEAAVRVQSDSASTLLKIMQSNSINLSQPQPAEPYRRGSDVATVQTLSPTEDRTPEHWISPIETDTVNESHNPGLEPRKPSSADQRSKRNSTVISTTVNTTSTSPSKAKQDYLTPTNDFDDHFNSAFNSHSPLPDPSFNPSSFLDIDSNNTEFPLFQSSSHPDIDIDWAEDFLRGADFKIDFSSSALEDHSRDFFSFSDKQERSNAPRKEEITGDLDKDLGLNSGDEMF</sequence>
<feature type="compositionally biased region" description="Low complexity" evidence="4">
    <location>
        <begin position="789"/>
        <end position="803"/>
    </location>
</feature>
<dbReference type="EMBL" id="AP007169">
    <property type="protein sequence ID" value="BAE64334.1"/>
    <property type="molecule type" value="Genomic_DNA"/>
</dbReference>
<reference evidence="6 7" key="1">
    <citation type="journal article" date="2005" name="Nature">
        <title>Genome sequencing and analysis of Aspergillus oryzae.</title>
        <authorList>
            <person name="Machida M."/>
            <person name="Asai K."/>
            <person name="Sano M."/>
            <person name="Tanaka T."/>
            <person name="Kumagai T."/>
            <person name="Terai G."/>
            <person name="Kusumoto K."/>
            <person name="Arima T."/>
            <person name="Akita O."/>
            <person name="Kashiwagi Y."/>
            <person name="Abe K."/>
            <person name="Gomi K."/>
            <person name="Horiuchi H."/>
            <person name="Kitamoto K."/>
            <person name="Kobayashi T."/>
            <person name="Takeuchi M."/>
            <person name="Denning D.W."/>
            <person name="Galagan J.E."/>
            <person name="Nierman W.C."/>
            <person name="Yu J."/>
            <person name="Archer D.B."/>
            <person name="Bennett J.W."/>
            <person name="Bhatnagar D."/>
            <person name="Cleveland T.E."/>
            <person name="Fedorova N.D."/>
            <person name="Gotoh O."/>
            <person name="Horikawa H."/>
            <person name="Hosoyama A."/>
            <person name="Ichinomiya M."/>
            <person name="Igarashi R."/>
            <person name="Iwashita K."/>
            <person name="Juvvadi P.R."/>
            <person name="Kato M."/>
            <person name="Kato Y."/>
            <person name="Kin T."/>
            <person name="Kokubun A."/>
            <person name="Maeda H."/>
            <person name="Maeyama N."/>
            <person name="Maruyama J."/>
            <person name="Nagasaki H."/>
            <person name="Nakajima T."/>
            <person name="Oda K."/>
            <person name="Okada K."/>
            <person name="Paulsen I."/>
            <person name="Sakamoto K."/>
            <person name="Sawano T."/>
            <person name="Takahashi M."/>
            <person name="Takase K."/>
            <person name="Terabayashi Y."/>
            <person name="Wortman J."/>
            <person name="Yamada O."/>
            <person name="Yamagata Y."/>
            <person name="Anazawa H."/>
            <person name="Hata Y."/>
            <person name="Koide Y."/>
            <person name="Komori T."/>
            <person name="Koyama Y."/>
            <person name="Minetoki T."/>
            <person name="Suharnan S."/>
            <person name="Tanaka A."/>
            <person name="Isono K."/>
            <person name="Kuhara S."/>
            <person name="Ogasawara N."/>
            <person name="Kikuchi H."/>
        </authorList>
    </citation>
    <scope>NUCLEOTIDE SEQUENCE [LARGE SCALE GENOMIC DNA]</scope>
    <source>
        <strain evidence="7">ATCC 42149 / RIB 40</strain>
    </source>
</reference>
<evidence type="ECO:0000313" key="7">
    <source>
        <dbReference type="Proteomes" id="UP000006564"/>
    </source>
</evidence>
<dbReference type="PANTHER" id="PTHR47425:SF1">
    <property type="entry name" value="MISCELLANEOUS ZN(II)2CYS6 TRANSCRIPTION FACTOR (EUROFUNG)"/>
    <property type="match status" value="1"/>
</dbReference>
<dbReference type="VEuPathDB" id="FungiDB:AO090038000566"/>
<evidence type="ECO:0000313" key="6">
    <source>
        <dbReference type="EMBL" id="BAE64334.1"/>
    </source>
</evidence>
<dbReference type="SMART" id="SM00906">
    <property type="entry name" value="Fungal_trans"/>
    <property type="match status" value="1"/>
</dbReference>
<dbReference type="RefSeq" id="XP_023093187.1">
    <property type="nucleotide sequence ID" value="XM_023238233.1"/>
</dbReference>
<dbReference type="InterPro" id="IPR052761">
    <property type="entry name" value="Fungal_Detox/Toxin_TFs"/>
</dbReference>
<keyword evidence="7" id="KW-1185">Reference proteome</keyword>
<evidence type="ECO:0000256" key="3">
    <source>
        <dbReference type="ARBA" id="ARBA00023242"/>
    </source>
</evidence>
<dbReference type="GO" id="GO:0006351">
    <property type="term" value="P:DNA-templated transcription"/>
    <property type="evidence" value="ECO:0007669"/>
    <property type="project" value="InterPro"/>
</dbReference>
<dbReference type="HOGENOM" id="CLU_006329_2_1_1"/>
<dbReference type="InterPro" id="IPR007219">
    <property type="entry name" value="XnlR_reg_dom"/>
</dbReference>
<accession>Q2U281</accession>
<feature type="region of interest" description="Disordered" evidence="4">
    <location>
        <begin position="725"/>
        <end position="811"/>
    </location>
</feature>
<evidence type="ECO:0000256" key="1">
    <source>
        <dbReference type="ARBA" id="ARBA00023015"/>
    </source>
</evidence>
<organism evidence="6 7">
    <name type="scientific">Aspergillus oryzae (strain ATCC 42149 / RIB 40)</name>
    <name type="common">Yellow koji mold</name>
    <dbReference type="NCBI Taxonomy" id="510516"/>
    <lineage>
        <taxon>Eukaryota</taxon>
        <taxon>Fungi</taxon>
        <taxon>Dikarya</taxon>
        <taxon>Ascomycota</taxon>
        <taxon>Pezizomycotina</taxon>
        <taxon>Eurotiomycetes</taxon>
        <taxon>Eurotiomycetidae</taxon>
        <taxon>Eurotiales</taxon>
        <taxon>Aspergillaceae</taxon>
        <taxon>Aspergillus</taxon>
        <taxon>Aspergillus subgen. Circumdati</taxon>
    </lineage>
</organism>
<dbReference type="PANTHER" id="PTHR47425">
    <property type="entry name" value="FARB-RELATED"/>
    <property type="match status" value="1"/>
</dbReference>
<evidence type="ECO:0000259" key="5">
    <source>
        <dbReference type="SMART" id="SM00906"/>
    </source>
</evidence>
<dbReference type="GO" id="GO:0003677">
    <property type="term" value="F:DNA binding"/>
    <property type="evidence" value="ECO:0007669"/>
    <property type="project" value="InterPro"/>
</dbReference>
<feature type="compositionally biased region" description="Basic and acidic residues" evidence="4">
    <location>
        <begin position="775"/>
        <end position="786"/>
    </location>
</feature>
<dbReference type="EMBL" id="BA000054">
    <property type="protein sequence ID" value="BAE64334.1"/>
    <property type="molecule type" value="Genomic_DNA"/>
</dbReference>
<keyword evidence="3" id="KW-0539">Nucleus</keyword>
<dbReference type="STRING" id="510516.Q2U281"/>
<protein>
    <submittedName>
        <fullName evidence="6">DNA, SC038</fullName>
    </submittedName>
</protein>
<keyword evidence="2" id="KW-0804">Transcription</keyword>
<dbReference type="AlphaFoldDB" id="Q2U281"/>
<feature type="domain" description="Xylanolytic transcriptional activator regulatory" evidence="5">
    <location>
        <begin position="390"/>
        <end position="464"/>
    </location>
</feature>
<dbReference type="KEGG" id="aor:AO090038000566"/>
<keyword evidence="1" id="KW-0805">Transcription regulation</keyword>
<dbReference type="Proteomes" id="UP000006564">
    <property type="component" value="Chromosome 6"/>
</dbReference>
<feature type="region of interest" description="Disordered" evidence="4">
    <location>
        <begin position="897"/>
        <end position="928"/>
    </location>
</feature>
<gene>
    <name evidence="6" type="ORF">AO090038000566</name>
</gene>